<evidence type="ECO:0008006" key="4">
    <source>
        <dbReference type="Google" id="ProtNLM"/>
    </source>
</evidence>
<sequence length="386" mass="42283">MAEASCSGPSPFKRLVDHQNRDVSRHQDRLRDNSLATHHGGFRSQQAHYTQSQNDFGAFVDGNAALSADSVGPYHAAGRLAAHAAALDTHHQRPQAQLPHRQMPSSTPSVDHNWAADFVRFSGPGSLSPVQQQPQRAAAQNPQQANHMQPPGMAEAFGFRTGMSAMQPNGGFTPLYGPTNGGFMDANVASAQRPAAEADFDEEMSRWMTANGGGIAENTKAMEDVDAVMDQMARELEINDGALDAQQDRAVSQEPPSQQDVLDKETTSQGQDDVHDRDPDVLFSDIRLSDLGRSEAAHLSATEITAETQQQTQQPTEQQQPDTKARSEVSEAAERLLESVQHENGDKWKQSMFLSLMRDFRDGRKDIVDNEIRDMAVEPGPEHSPN</sequence>
<organism evidence="2 3">
    <name type="scientific">Geosmithia morbida</name>
    <dbReference type="NCBI Taxonomy" id="1094350"/>
    <lineage>
        <taxon>Eukaryota</taxon>
        <taxon>Fungi</taxon>
        <taxon>Dikarya</taxon>
        <taxon>Ascomycota</taxon>
        <taxon>Pezizomycotina</taxon>
        <taxon>Sordariomycetes</taxon>
        <taxon>Hypocreomycetidae</taxon>
        <taxon>Hypocreales</taxon>
        <taxon>Bionectriaceae</taxon>
        <taxon>Geosmithia</taxon>
    </lineage>
</organism>
<feature type="compositionally biased region" description="Basic and acidic residues" evidence="1">
    <location>
        <begin position="261"/>
        <end position="280"/>
    </location>
</feature>
<feature type="compositionally biased region" description="Low complexity" evidence="1">
    <location>
        <begin position="307"/>
        <end position="321"/>
    </location>
</feature>
<evidence type="ECO:0000313" key="3">
    <source>
        <dbReference type="Proteomes" id="UP000749293"/>
    </source>
</evidence>
<dbReference type="AlphaFoldDB" id="A0A9P5D545"/>
<feature type="region of interest" description="Disordered" evidence="1">
    <location>
        <begin position="85"/>
        <end position="110"/>
    </location>
</feature>
<gene>
    <name evidence="2" type="ORF">GMORB2_7727</name>
</gene>
<keyword evidence="3" id="KW-1185">Reference proteome</keyword>
<dbReference type="RefSeq" id="XP_035320786.1">
    <property type="nucleotide sequence ID" value="XM_035469692.1"/>
</dbReference>
<feature type="region of interest" description="Disordered" evidence="1">
    <location>
        <begin position="304"/>
        <end position="332"/>
    </location>
</feature>
<reference evidence="2" key="1">
    <citation type="submission" date="2020-03" db="EMBL/GenBank/DDBJ databases">
        <title>Site-based positive gene gene selection in Geosmithia morbida across the United States reveals a broad range of putative effectors and factors for local host and environmental adapation.</title>
        <authorList>
            <person name="Onufrak A."/>
            <person name="Murdoch R.W."/>
            <person name="Gazis R."/>
            <person name="Huff M."/>
            <person name="Staton M."/>
            <person name="Klingeman W."/>
            <person name="Hadziabdic D."/>
        </authorList>
    </citation>
    <scope>NUCLEOTIDE SEQUENCE</scope>
    <source>
        <strain evidence="2">1262</strain>
    </source>
</reference>
<dbReference type="GeneID" id="55973950"/>
<evidence type="ECO:0000256" key="1">
    <source>
        <dbReference type="SAM" id="MobiDB-lite"/>
    </source>
</evidence>
<name>A0A9P5D545_9HYPO</name>
<feature type="compositionally biased region" description="Low complexity" evidence="1">
    <location>
        <begin position="131"/>
        <end position="151"/>
    </location>
</feature>
<evidence type="ECO:0000313" key="2">
    <source>
        <dbReference type="EMBL" id="KAF4122134.1"/>
    </source>
</evidence>
<accession>A0A9P5D545</accession>
<dbReference type="Proteomes" id="UP000749293">
    <property type="component" value="Unassembled WGS sequence"/>
</dbReference>
<feature type="region of interest" description="Disordered" evidence="1">
    <location>
        <begin position="246"/>
        <end position="280"/>
    </location>
</feature>
<protein>
    <recommendedName>
        <fullName evidence="4">Peroxin 20</fullName>
    </recommendedName>
</protein>
<feature type="compositionally biased region" description="Basic and acidic residues" evidence="1">
    <location>
        <begin position="323"/>
        <end position="332"/>
    </location>
</feature>
<comment type="caution">
    <text evidence="2">The sequence shown here is derived from an EMBL/GenBank/DDBJ whole genome shotgun (WGS) entry which is preliminary data.</text>
</comment>
<feature type="compositionally biased region" description="Basic and acidic residues" evidence="1">
    <location>
        <begin position="14"/>
        <end position="29"/>
    </location>
</feature>
<proteinExistence type="predicted"/>
<dbReference type="OrthoDB" id="5407351at2759"/>
<feature type="region of interest" description="Disordered" evidence="1">
    <location>
        <begin position="122"/>
        <end position="155"/>
    </location>
</feature>
<feature type="region of interest" description="Disordered" evidence="1">
    <location>
        <begin position="1"/>
        <end position="29"/>
    </location>
</feature>
<dbReference type="EMBL" id="JAANYQ010000010">
    <property type="protein sequence ID" value="KAF4122134.1"/>
    <property type="molecule type" value="Genomic_DNA"/>
</dbReference>